<dbReference type="Pfam" id="PF14541">
    <property type="entry name" value="TAXi_C"/>
    <property type="match status" value="1"/>
</dbReference>
<dbReference type="SUPFAM" id="SSF50630">
    <property type="entry name" value="Acid proteases"/>
    <property type="match status" value="1"/>
</dbReference>
<dbReference type="InterPro" id="IPR021109">
    <property type="entry name" value="Peptidase_aspartic_dom_sf"/>
</dbReference>
<evidence type="ECO:0000313" key="3">
    <source>
        <dbReference type="Proteomes" id="UP000327085"/>
    </source>
</evidence>
<dbReference type="AlphaFoldDB" id="A0A5E4G876"/>
<protein>
    <submittedName>
        <fullName evidence="2">PREDICTED: aspartic</fullName>
    </submittedName>
</protein>
<dbReference type="InParanoid" id="A0A5E4G876"/>
<dbReference type="InterPro" id="IPR032799">
    <property type="entry name" value="TAXi_C"/>
</dbReference>
<gene>
    <name evidence="2" type="ORF">ALMOND_2B027541</name>
</gene>
<dbReference type="EMBL" id="CABIKO010000408">
    <property type="protein sequence ID" value="VVA35800.1"/>
    <property type="molecule type" value="Genomic_DNA"/>
</dbReference>
<dbReference type="Proteomes" id="UP000327085">
    <property type="component" value="Chromosome 8"/>
</dbReference>
<dbReference type="Gene3D" id="2.40.70.10">
    <property type="entry name" value="Acid Proteases"/>
    <property type="match status" value="1"/>
</dbReference>
<sequence>MTGELEKQMKGYKRAEEAETLTTLRPCYNFSGIETPEFPSVTFHFKGGAEMALPLENYVAPAGGKNYHVEYDLQNERFGFKQQECN</sequence>
<organism evidence="2 3">
    <name type="scientific">Prunus dulcis</name>
    <name type="common">Almond</name>
    <name type="synonym">Amygdalus dulcis</name>
    <dbReference type="NCBI Taxonomy" id="3755"/>
    <lineage>
        <taxon>Eukaryota</taxon>
        <taxon>Viridiplantae</taxon>
        <taxon>Streptophyta</taxon>
        <taxon>Embryophyta</taxon>
        <taxon>Tracheophyta</taxon>
        <taxon>Spermatophyta</taxon>
        <taxon>Magnoliopsida</taxon>
        <taxon>eudicotyledons</taxon>
        <taxon>Gunneridae</taxon>
        <taxon>Pentapetalae</taxon>
        <taxon>rosids</taxon>
        <taxon>fabids</taxon>
        <taxon>Rosales</taxon>
        <taxon>Rosaceae</taxon>
        <taxon>Amygdaloideae</taxon>
        <taxon>Amygdaleae</taxon>
        <taxon>Prunus</taxon>
    </lineage>
</organism>
<evidence type="ECO:0000313" key="2">
    <source>
        <dbReference type="EMBL" id="VVA35800.1"/>
    </source>
</evidence>
<accession>A0A5E4G876</accession>
<dbReference type="Gramene" id="VVA35800">
    <property type="protein sequence ID" value="VVA35800"/>
    <property type="gene ID" value="Prudul26B027541"/>
</dbReference>
<proteinExistence type="predicted"/>
<feature type="domain" description="Xylanase inhibitor C-terminal" evidence="1">
    <location>
        <begin position="3"/>
        <end position="61"/>
    </location>
</feature>
<name>A0A5E4G876_PRUDU</name>
<evidence type="ECO:0000259" key="1">
    <source>
        <dbReference type="Pfam" id="PF14541"/>
    </source>
</evidence>
<reference evidence="3" key="1">
    <citation type="journal article" date="2020" name="Plant J.">
        <title>Transposons played a major role in the diversification between the closely related almond and peach genomes: results from the almond genome sequence.</title>
        <authorList>
            <person name="Alioto T."/>
            <person name="Alexiou K.G."/>
            <person name="Bardil A."/>
            <person name="Barteri F."/>
            <person name="Castanera R."/>
            <person name="Cruz F."/>
            <person name="Dhingra A."/>
            <person name="Duval H."/>
            <person name="Fernandez I Marti A."/>
            <person name="Frias L."/>
            <person name="Galan B."/>
            <person name="Garcia J.L."/>
            <person name="Howad W."/>
            <person name="Gomez-Garrido J."/>
            <person name="Gut M."/>
            <person name="Julca I."/>
            <person name="Morata J."/>
            <person name="Puigdomenech P."/>
            <person name="Ribeca P."/>
            <person name="Rubio Cabetas M.J."/>
            <person name="Vlasova A."/>
            <person name="Wirthensohn M."/>
            <person name="Garcia-Mas J."/>
            <person name="Gabaldon T."/>
            <person name="Casacuberta J.M."/>
            <person name="Arus P."/>
        </authorList>
    </citation>
    <scope>NUCLEOTIDE SEQUENCE [LARGE SCALE GENOMIC DNA]</scope>
    <source>
        <strain evidence="3">cv. Texas</strain>
    </source>
</reference>